<dbReference type="EnsemblMetazoa" id="XM_780216">
    <property type="protein sequence ID" value="XP_785309"/>
    <property type="gene ID" value="LOC580144"/>
</dbReference>
<dbReference type="PANTHER" id="PTHR46152">
    <property type="entry name" value="NF-KAPPA-B INHIBITOR-INTERACTING RAS-LIKE PROTEIN"/>
    <property type="match status" value="1"/>
</dbReference>
<dbReference type="SUPFAM" id="SSF52540">
    <property type="entry name" value="P-loop containing nucleoside triphosphate hydrolases"/>
    <property type="match status" value="1"/>
</dbReference>
<dbReference type="GO" id="GO:0032484">
    <property type="term" value="P:Ral protein signal transduction"/>
    <property type="evidence" value="ECO:0000318"/>
    <property type="project" value="GO_Central"/>
</dbReference>
<dbReference type="RefSeq" id="XP_030850053.1">
    <property type="nucleotide sequence ID" value="XM_030994193.1"/>
</dbReference>
<evidence type="ECO:0000313" key="5">
    <source>
        <dbReference type="Proteomes" id="UP000007110"/>
    </source>
</evidence>
<comment type="similarity">
    <text evidence="1">Belongs to the small GTPase superfamily. Ras family. KappaB-Ras subfamily.</text>
</comment>
<dbReference type="PROSITE" id="PS51421">
    <property type="entry name" value="RAS"/>
    <property type="match status" value="1"/>
</dbReference>
<dbReference type="SMART" id="SM00173">
    <property type="entry name" value="RAS"/>
    <property type="match status" value="1"/>
</dbReference>
<evidence type="ECO:0008006" key="6">
    <source>
        <dbReference type="Google" id="ProtNLM"/>
    </source>
</evidence>
<reference evidence="5" key="1">
    <citation type="submission" date="2015-02" db="EMBL/GenBank/DDBJ databases">
        <title>Genome sequencing for Strongylocentrotus purpuratus.</title>
        <authorList>
            <person name="Murali S."/>
            <person name="Liu Y."/>
            <person name="Vee V."/>
            <person name="English A."/>
            <person name="Wang M."/>
            <person name="Skinner E."/>
            <person name="Han Y."/>
            <person name="Muzny D.M."/>
            <person name="Worley K.C."/>
            <person name="Gibbs R.A."/>
        </authorList>
    </citation>
    <scope>NUCLEOTIDE SEQUENCE</scope>
</reference>
<dbReference type="SMART" id="SM00175">
    <property type="entry name" value="RAB"/>
    <property type="match status" value="1"/>
</dbReference>
<dbReference type="InterPro" id="IPR005225">
    <property type="entry name" value="Small_GTP-bd"/>
</dbReference>
<sequence length="199" mass="22384">MGKICKVVVCGSAGVGKTAVLEQVIYGTHRVGQETTCPTIEDIYVANIETNRGSRERVRFYDTKGLTSINPDLPKQYLSMADGFLLVYSTTSQESFKMLEHIKKEIDKLKDKDKKEISVVMIGNKVDLNHQRQVEFRTASDWAVKEKIQFYEVTVANRSSLVQPIVSLTSKLTIPPTKSTFSISVRNFKPKQLQSFGDS</sequence>
<dbReference type="InParanoid" id="A0A7M7T303"/>
<dbReference type="InterPro" id="IPR001806">
    <property type="entry name" value="Small_GTPase"/>
</dbReference>
<dbReference type="RefSeq" id="XP_785309.3">
    <property type="nucleotide sequence ID" value="XM_780216.5"/>
</dbReference>
<dbReference type="PRINTS" id="PR00449">
    <property type="entry name" value="RASTRNSFRMNG"/>
</dbReference>
<dbReference type="Proteomes" id="UP000007110">
    <property type="component" value="Unassembled WGS sequence"/>
</dbReference>
<dbReference type="NCBIfam" id="TIGR00231">
    <property type="entry name" value="small_GTP"/>
    <property type="match status" value="1"/>
</dbReference>
<keyword evidence="2" id="KW-0547">Nucleotide-binding</keyword>
<dbReference type="GO" id="GO:0032794">
    <property type="term" value="F:GTPase activating protein binding"/>
    <property type="evidence" value="ECO:0000318"/>
    <property type="project" value="GO_Central"/>
</dbReference>
<proteinExistence type="inferred from homology"/>
<dbReference type="GeneID" id="580144"/>
<dbReference type="KEGG" id="spu:580144"/>
<dbReference type="GO" id="GO:0005525">
    <property type="term" value="F:GTP binding"/>
    <property type="evidence" value="ECO:0007669"/>
    <property type="project" value="UniProtKB-KW"/>
</dbReference>
<organism evidence="4 5">
    <name type="scientific">Strongylocentrotus purpuratus</name>
    <name type="common">Purple sea urchin</name>
    <dbReference type="NCBI Taxonomy" id="7668"/>
    <lineage>
        <taxon>Eukaryota</taxon>
        <taxon>Metazoa</taxon>
        <taxon>Echinodermata</taxon>
        <taxon>Eleutherozoa</taxon>
        <taxon>Echinozoa</taxon>
        <taxon>Echinoidea</taxon>
        <taxon>Euechinoidea</taxon>
        <taxon>Echinacea</taxon>
        <taxon>Camarodonta</taxon>
        <taxon>Echinidea</taxon>
        <taxon>Strongylocentrotidae</taxon>
        <taxon>Strongylocentrotus</taxon>
    </lineage>
</organism>
<protein>
    <recommendedName>
        <fullName evidence="6">NF-kappa-B inhibitor-interacting Ras-like protein 2</fullName>
    </recommendedName>
</protein>
<dbReference type="PANTHER" id="PTHR46152:SF3">
    <property type="entry name" value="NF-KAPPA-B INHIBITOR-INTERACTING RAS-LIKE PROTEIN"/>
    <property type="match status" value="1"/>
</dbReference>
<dbReference type="InterPro" id="IPR042227">
    <property type="entry name" value="KBRS"/>
</dbReference>
<evidence type="ECO:0000313" key="4">
    <source>
        <dbReference type="EnsemblMetazoa" id="XP_030850053"/>
    </source>
</evidence>
<dbReference type="KEGG" id="spu:115927884"/>
<dbReference type="PROSITE" id="PS51419">
    <property type="entry name" value="RAB"/>
    <property type="match status" value="1"/>
</dbReference>
<dbReference type="OrthoDB" id="10002389at2759"/>
<dbReference type="GeneID" id="115927884"/>
<name>A0A7M7T303_STRPU</name>
<dbReference type="AlphaFoldDB" id="A0A7M7T303"/>
<keyword evidence="3" id="KW-0342">GTP-binding</keyword>
<dbReference type="Gene3D" id="3.40.50.300">
    <property type="entry name" value="P-loop containing nucleotide triphosphate hydrolases"/>
    <property type="match status" value="1"/>
</dbReference>
<evidence type="ECO:0000256" key="1">
    <source>
        <dbReference type="ARBA" id="ARBA00008094"/>
    </source>
</evidence>
<dbReference type="GO" id="GO:0043124">
    <property type="term" value="P:negative regulation of canonical NF-kappaB signal transduction"/>
    <property type="evidence" value="ECO:0007669"/>
    <property type="project" value="InterPro"/>
</dbReference>
<dbReference type="EnsemblMetazoa" id="XM_030994193">
    <property type="protein sequence ID" value="XP_030850053"/>
    <property type="gene ID" value="LOC115927884"/>
</dbReference>
<reference evidence="4" key="2">
    <citation type="submission" date="2021-01" db="UniProtKB">
        <authorList>
            <consortium name="EnsemblMetazoa"/>
        </authorList>
    </citation>
    <scope>IDENTIFICATION</scope>
</reference>
<evidence type="ECO:0000256" key="3">
    <source>
        <dbReference type="ARBA" id="ARBA00023134"/>
    </source>
</evidence>
<evidence type="ECO:0000256" key="2">
    <source>
        <dbReference type="ARBA" id="ARBA00022741"/>
    </source>
</evidence>
<dbReference type="Pfam" id="PF00071">
    <property type="entry name" value="Ras"/>
    <property type="match status" value="1"/>
</dbReference>
<dbReference type="InterPro" id="IPR027417">
    <property type="entry name" value="P-loop_NTPase"/>
</dbReference>
<dbReference type="FunCoup" id="A0A7M7T303">
    <property type="interactions" value="2226"/>
</dbReference>
<keyword evidence="5" id="KW-1185">Reference proteome</keyword>
<dbReference type="OMA" id="IMDRANN"/>
<accession>A0A7M7T303</accession>
<dbReference type="GO" id="GO:0003924">
    <property type="term" value="F:GTPase activity"/>
    <property type="evidence" value="ECO:0007669"/>
    <property type="project" value="InterPro"/>
</dbReference>